<reference evidence="1 2" key="1">
    <citation type="journal article" date="2007" name="Int. J. Syst. Evol. Microbiol.">
        <title>Oceanobacillus profundus sp. nov., isolated from a deep-sea sediment core.</title>
        <authorList>
            <person name="Kim Y.G."/>
            <person name="Choi D.H."/>
            <person name="Hyun S."/>
            <person name="Cho B.C."/>
        </authorList>
    </citation>
    <scope>NUCLEOTIDE SEQUENCE [LARGE SCALE GENOMIC DNA]</scope>
    <source>
        <strain evidence="1 2">DSM 18246</strain>
    </source>
</reference>
<evidence type="ECO:0000313" key="1">
    <source>
        <dbReference type="EMBL" id="RHW31877.1"/>
    </source>
</evidence>
<evidence type="ECO:0008006" key="3">
    <source>
        <dbReference type="Google" id="ProtNLM"/>
    </source>
</evidence>
<name>A0A417YGD7_9BACI</name>
<dbReference type="RefSeq" id="WP_118889435.1">
    <property type="nucleotide sequence ID" value="NZ_PHUT01000007.1"/>
</dbReference>
<protein>
    <recommendedName>
        <fullName evidence="3">Fe3+ hydroxamate ABC transporter substrate-binding protein</fullName>
    </recommendedName>
</protein>
<comment type="caution">
    <text evidence="1">The sequence shown here is derived from an EMBL/GenBank/DDBJ whole genome shotgun (WGS) entry which is preliminary data.</text>
</comment>
<dbReference type="AlphaFoldDB" id="A0A417YGD7"/>
<accession>A0A417YGD7</accession>
<gene>
    <name evidence="1" type="ORF">D1B32_11605</name>
</gene>
<sequence length="65" mass="7728">MDTEDRLKCDCCGEDHFNTVIIEKPVRFAFNTRIHKMVDINNEGRKDNFCLNCLVEEIEQLKECY</sequence>
<dbReference type="OrthoDB" id="2991706at2"/>
<keyword evidence="2" id="KW-1185">Reference proteome</keyword>
<evidence type="ECO:0000313" key="2">
    <source>
        <dbReference type="Proteomes" id="UP000285456"/>
    </source>
</evidence>
<proteinExistence type="predicted"/>
<dbReference type="EMBL" id="QWEH01000007">
    <property type="protein sequence ID" value="RHW31877.1"/>
    <property type="molecule type" value="Genomic_DNA"/>
</dbReference>
<dbReference type="Proteomes" id="UP000285456">
    <property type="component" value="Unassembled WGS sequence"/>
</dbReference>
<organism evidence="1 2">
    <name type="scientific">Oceanobacillus profundus</name>
    <dbReference type="NCBI Taxonomy" id="372463"/>
    <lineage>
        <taxon>Bacteria</taxon>
        <taxon>Bacillati</taxon>
        <taxon>Bacillota</taxon>
        <taxon>Bacilli</taxon>
        <taxon>Bacillales</taxon>
        <taxon>Bacillaceae</taxon>
        <taxon>Oceanobacillus</taxon>
    </lineage>
</organism>